<dbReference type="AlphaFoldDB" id="A0A7L5BV96"/>
<accession>A0A7L5BV96</accession>
<dbReference type="RefSeq" id="WP_165095429.1">
    <property type="nucleotide sequence ID" value="NZ_CP049056.1"/>
</dbReference>
<dbReference type="Pfam" id="PF20132">
    <property type="entry name" value="DUF6522"/>
    <property type="match status" value="1"/>
</dbReference>
<dbReference type="InterPro" id="IPR045389">
    <property type="entry name" value="DUF6522"/>
</dbReference>
<organism evidence="1 2">
    <name type="scientific">Pikeienuella piscinae</name>
    <dbReference type="NCBI Taxonomy" id="2748098"/>
    <lineage>
        <taxon>Bacteria</taxon>
        <taxon>Pseudomonadati</taxon>
        <taxon>Pseudomonadota</taxon>
        <taxon>Alphaproteobacteria</taxon>
        <taxon>Rhodobacterales</taxon>
        <taxon>Paracoccaceae</taxon>
        <taxon>Pikeienuella</taxon>
    </lineage>
</organism>
<protein>
    <submittedName>
        <fullName evidence="1">Uncharacterized protein</fullName>
    </submittedName>
</protein>
<gene>
    <name evidence="1" type="ORF">G5B40_04230</name>
</gene>
<dbReference type="EMBL" id="CP049056">
    <property type="protein sequence ID" value="QIE54718.1"/>
    <property type="molecule type" value="Genomic_DNA"/>
</dbReference>
<evidence type="ECO:0000313" key="1">
    <source>
        <dbReference type="EMBL" id="QIE54718.1"/>
    </source>
</evidence>
<name>A0A7L5BV96_9RHOB</name>
<dbReference type="KEGG" id="hdh:G5B40_04230"/>
<reference evidence="1 2" key="1">
    <citation type="submission" date="2020-02" db="EMBL/GenBank/DDBJ databases">
        <title>complete genome sequence of Rhodobacteraceae bacterium.</title>
        <authorList>
            <person name="Park J."/>
            <person name="Kim Y.-S."/>
            <person name="Kim K.-H."/>
        </authorList>
    </citation>
    <scope>NUCLEOTIDE SEQUENCE [LARGE SCALE GENOMIC DNA]</scope>
    <source>
        <strain evidence="1 2">RR4-56</strain>
    </source>
</reference>
<keyword evidence="2" id="KW-1185">Reference proteome</keyword>
<evidence type="ECO:0000313" key="2">
    <source>
        <dbReference type="Proteomes" id="UP000503336"/>
    </source>
</evidence>
<proteinExistence type="predicted"/>
<dbReference type="Proteomes" id="UP000503336">
    <property type="component" value="Chromosome"/>
</dbReference>
<sequence>MMRIMLSDDRTEVDLDKLAAAFSISRRELEDGIRLGSISSWFERGGSGGDRPRMVFHSAATGARVTFDQVGNIVAVTEAGT</sequence>